<gene>
    <name evidence="2" type="ORF">MNEG_15556</name>
</gene>
<feature type="domain" description="SAC" evidence="1">
    <location>
        <begin position="216"/>
        <end position="233"/>
    </location>
</feature>
<reference evidence="2 3" key="1">
    <citation type="journal article" date="2013" name="BMC Genomics">
        <title>Reconstruction of the lipid metabolism for the microalga Monoraphidium neglectum from its genome sequence reveals characteristics suitable for biofuel production.</title>
        <authorList>
            <person name="Bogen C."/>
            <person name="Al-Dilaimi A."/>
            <person name="Albersmeier A."/>
            <person name="Wichmann J."/>
            <person name="Grundmann M."/>
            <person name="Rupp O."/>
            <person name="Lauersen K.J."/>
            <person name="Blifernez-Klassen O."/>
            <person name="Kalinowski J."/>
            <person name="Goesmann A."/>
            <person name="Mussgnug J.H."/>
            <person name="Kruse O."/>
        </authorList>
    </citation>
    <scope>NUCLEOTIDE SEQUENCE [LARGE SCALE GENOMIC DNA]</scope>
    <source>
        <strain evidence="2 3">SAG 48.87</strain>
    </source>
</reference>
<evidence type="ECO:0000259" key="1">
    <source>
        <dbReference type="PROSITE" id="PS50275"/>
    </source>
</evidence>
<sequence length="251" mass="26933">MDTWDRRHTTPPTPRHDSCIATTTTITTILAIVPTTITNRHPRQVPVVFFSLLRKGTPDRDRSEAKLAEAFDFVASQLRGAHSLPVTYIALDWHQLDKELGSEKLVEAFWSTLSAVAPAQASPDAPHPWQKRNPAFHPPVGLPLLQLSLWGRGFALGTVAKVGPDHTEATPVELGAAGGGGGGGFVVAGQRVPDGPAGRCVSACGRGWRVQWLKQQRGVTRYNCADSLDRTNVGSYFGAVQRGGATSGAQQ</sequence>
<accession>A0A0D2IWP3</accession>
<organism evidence="2 3">
    <name type="scientific">Monoraphidium neglectum</name>
    <dbReference type="NCBI Taxonomy" id="145388"/>
    <lineage>
        <taxon>Eukaryota</taxon>
        <taxon>Viridiplantae</taxon>
        <taxon>Chlorophyta</taxon>
        <taxon>core chlorophytes</taxon>
        <taxon>Chlorophyceae</taxon>
        <taxon>CS clade</taxon>
        <taxon>Sphaeropleales</taxon>
        <taxon>Selenastraceae</taxon>
        <taxon>Monoraphidium</taxon>
    </lineage>
</organism>
<dbReference type="STRING" id="145388.A0A0D2IWP3"/>
<protein>
    <recommendedName>
        <fullName evidence="1">SAC domain-containing protein</fullName>
    </recommendedName>
</protein>
<name>A0A0D2IWP3_9CHLO</name>
<dbReference type="GO" id="GO:0016791">
    <property type="term" value="F:phosphatase activity"/>
    <property type="evidence" value="ECO:0007669"/>
    <property type="project" value="InterPro"/>
</dbReference>
<dbReference type="PANTHER" id="PTHR46817">
    <property type="entry name" value="PHOSPHOINOSITIDE PHOSPHATASE SAC9-RELATED"/>
    <property type="match status" value="1"/>
</dbReference>
<dbReference type="GeneID" id="25733229"/>
<dbReference type="PANTHER" id="PTHR46817:SF1">
    <property type="entry name" value="SAC DOMAIN-CONTAINING PROTEIN"/>
    <property type="match status" value="1"/>
</dbReference>
<dbReference type="RefSeq" id="XP_013891427.1">
    <property type="nucleotide sequence ID" value="XM_014035973.1"/>
</dbReference>
<evidence type="ECO:0000313" key="3">
    <source>
        <dbReference type="Proteomes" id="UP000054498"/>
    </source>
</evidence>
<dbReference type="KEGG" id="mng:MNEG_15556"/>
<dbReference type="AlphaFoldDB" id="A0A0D2IWP3"/>
<dbReference type="Proteomes" id="UP000054498">
    <property type="component" value="Unassembled WGS sequence"/>
</dbReference>
<keyword evidence="3" id="KW-1185">Reference proteome</keyword>
<dbReference type="InterPro" id="IPR002013">
    <property type="entry name" value="SAC_dom"/>
</dbReference>
<proteinExistence type="predicted"/>
<dbReference type="PROSITE" id="PS50275">
    <property type="entry name" value="SAC"/>
    <property type="match status" value="1"/>
</dbReference>
<evidence type="ECO:0000313" key="2">
    <source>
        <dbReference type="EMBL" id="KIY92407.1"/>
    </source>
</evidence>
<dbReference type="OrthoDB" id="405996at2759"/>
<dbReference type="EMBL" id="KK105650">
    <property type="protein sequence ID" value="KIY92407.1"/>
    <property type="molecule type" value="Genomic_DNA"/>
</dbReference>